<gene>
    <name evidence="2" type="ORF">IV500_15795</name>
</gene>
<protein>
    <submittedName>
        <fullName evidence="2">Uncharacterized protein</fullName>
    </submittedName>
</protein>
<comment type="caution">
    <text evidence="2">The sequence shown here is derived from an EMBL/GenBank/DDBJ whole genome shotgun (WGS) entry which is preliminary data.</text>
</comment>
<reference evidence="2 3" key="1">
    <citation type="submission" date="2020-11" db="EMBL/GenBank/DDBJ databases">
        <title>Arthrobacter antarcticus sp. nov., isolated from Antarctic Soil.</title>
        <authorList>
            <person name="Li J."/>
        </authorList>
    </citation>
    <scope>NUCLEOTIDE SEQUENCE [LARGE SCALE GENOMIC DNA]</scope>
    <source>
        <strain evidence="2 3">Z1-20</strain>
    </source>
</reference>
<keyword evidence="1" id="KW-0812">Transmembrane</keyword>
<evidence type="ECO:0000256" key="1">
    <source>
        <dbReference type="SAM" id="Phobius"/>
    </source>
</evidence>
<dbReference type="EMBL" id="JADNYM010000022">
    <property type="protein sequence ID" value="MBG0740839.1"/>
    <property type="molecule type" value="Genomic_DNA"/>
</dbReference>
<proteinExistence type="predicted"/>
<evidence type="ECO:0000313" key="2">
    <source>
        <dbReference type="EMBL" id="MBG0740839.1"/>
    </source>
</evidence>
<feature type="transmembrane region" description="Helical" evidence="1">
    <location>
        <begin position="73"/>
        <end position="90"/>
    </location>
</feature>
<dbReference type="AlphaFoldDB" id="A0A931CSW8"/>
<accession>A0A931CSW8</accession>
<dbReference type="Proteomes" id="UP000655366">
    <property type="component" value="Unassembled WGS sequence"/>
</dbReference>
<keyword evidence="3" id="KW-1185">Reference proteome</keyword>
<keyword evidence="1" id="KW-0472">Membrane</keyword>
<organism evidence="2 3">
    <name type="scientific">Arthrobacter terrae</name>
    <dbReference type="NCBI Taxonomy" id="2935737"/>
    <lineage>
        <taxon>Bacteria</taxon>
        <taxon>Bacillati</taxon>
        <taxon>Actinomycetota</taxon>
        <taxon>Actinomycetes</taxon>
        <taxon>Micrococcales</taxon>
        <taxon>Micrococcaceae</taxon>
        <taxon>Arthrobacter</taxon>
    </lineage>
</organism>
<keyword evidence="1" id="KW-1133">Transmembrane helix</keyword>
<name>A0A931CSW8_9MICC</name>
<evidence type="ECO:0000313" key="3">
    <source>
        <dbReference type="Proteomes" id="UP000655366"/>
    </source>
</evidence>
<sequence>MHSAGERNRPRQPRKMVAIVVPALGLAAVAAGVVMAASAGESRSFGWFAYAPLSNTTFSSAGLLYLGPWTKTGIALALIGSLVLAFWSGYRAGTRR</sequence>